<dbReference type="AlphaFoldDB" id="T1A3S1"/>
<comment type="caution">
    <text evidence="1">The sequence shown here is derived from an EMBL/GenBank/DDBJ whole genome shotgun (WGS) entry which is preliminary data.</text>
</comment>
<dbReference type="EMBL" id="AUZY01005781">
    <property type="protein sequence ID" value="EQD57414.1"/>
    <property type="molecule type" value="Genomic_DNA"/>
</dbReference>
<gene>
    <name evidence="3" type="ORF">B1A_09118</name>
    <name evidence="2" type="ORF">B1B_08816</name>
    <name evidence="1" type="ORF">B2A_05827</name>
</gene>
<dbReference type="EMBL" id="AUZX01006496">
    <property type="protein sequence ID" value="EQD63467.1"/>
    <property type="molecule type" value="Genomic_DNA"/>
</dbReference>
<dbReference type="EMBL" id="AUZZ01004064">
    <property type="protein sequence ID" value="EQD55251.1"/>
    <property type="molecule type" value="Genomic_DNA"/>
</dbReference>
<reference evidence="1" key="2">
    <citation type="journal article" date="2014" name="ISME J.">
        <title>Microbial stratification in low pH oxic and suboxic macroscopic growths along an acid mine drainage.</title>
        <authorList>
            <person name="Mendez-Garcia C."/>
            <person name="Mesa V."/>
            <person name="Sprenger R.R."/>
            <person name="Richter M."/>
            <person name="Diez M.S."/>
            <person name="Solano J."/>
            <person name="Bargiela R."/>
            <person name="Golyshina O.V."/>
            <person name="Manteca A."/>
            <person name="Ramos J.L."/>
            <person name="Gallego J.R."/>
            <person name="Llorente I."/>
            <person name="Martins Dos Santos V.A."/>
            <person name="Jensen O.N."/>
            <person name="Pelaez A.I."/>
            <person name="Sanchez J."/>
            <person name="Ferrer M."/>
        </authorList>
    </citation>
    <scope>NUCLEOTIDE SEQUENCE</scope>
</reference>
<accession>T1A3S1</accession>
<organism evidence="1">
    <name type="scientific">mine drainage metagenome</name>
    <dbReference type="NCBI Taxonomy" id="410659"/>
    <lineage>
        <taxon>unclassified sequences</taxon>
        <taxon>metagenomes</taxon>
        <taxon>ecological metagenomes</taxon>
    </lineage>
</organism>
<evidence type="ECO:0000313" key="3">
    <source>
        <dbReference type="EMBL" id="EQD63467.1"/>
    </source>
</evidence>
<sequence length="150" mass="16152">MNTNAVVKLATLRHLVEANSVRGASIVGEKGGWSVAVRFGQAERVLAGKDGVPRLFVKVDAAVKQLLGIGLVSFEVHGSDYEAAKLRASRPDRSAAMKEANEYGRWLKAEVGHTAQRVANGEAKLFTQAQAEARGAKKRGELLKRRKASS</sequence>
<name>T1A3S1_9ZZZZ</name>
<reference evidence="1" key="1">
    <citation type="submission" date="2013-08" db="EMBL/GenBank/DDBJ databases">
        <authorList>
            <person name="Mendez C."/>
            <person name="Richter M."/>
            <person name="Ferrer M."/>
            <person name="Sanchez J."/>
        </authorList>
    </citation>
    <scope>NUCLEOTIDE SEQUENCE</scope>
</reference>
<evidence type="ECO:0000313" key="2">
    <source>
        <dbReference type="EMBL" id="EQD57414.1"/>
    </source>
</evidence>
<proteinExistence type="predicted"/>
<protein>
    <submittedName>
        <fullName evidence="1">Uncharacterized protein</fullName>
    </submittedName>
</protein>
<evidence type="ECO:0000313" key="1">
    <source>
        <dbReference type="EMBL" id="EQD55251.1"/>
    </source>
</evidence>